<organism evidence="2 3">
    <name type="scientific">Hibiscus sabdariffa</name>
    <name type="common">roselle</name>
    <dbReference type="NCBI Taxonomy" id="183260"/>
    <lineage>
        <taxon>Eukaryota</taxon>
        <taxon>Viridiplantae</taxon>
        <taxon>Streptophyta</taxon>
        <taxon>Embryophyta</taxon>
        <taxon>Tracheophyta</taxon>
        <taxon>Spermatophyta</taxon>
        <taxon>Magnoliopsida</taxon>
        <taxon>eudicotyledons</taxon>
        <taxon>Gunneridae</taxon>
        <taxon>Pentapetalae</taxon>
        <taxon>rosids</taxon>
        <taxon>malvids</taxon>
        <taxon>Malvales</taxon>
        <taxon>Malvaceae</taxon>
        <taxon>Malvoideae</taxon>
        <taxon>Hibiscus</taxon>
    </lineage>
</organism>
<name>A0ABR2GFA1_9ROSI</name>
<evidence type="ECO:0000256" key="1">
    <source>
        <dbReference type="SAM" id="MobiDB-lite"/>
    </source>
</evidence>
<dbReference type="EMBL" id="JBBPBM010000001">
    <property type="protein sequence ID" value="KAK8601380.1"/>
    <property type="molecule type" value="Genomic_DNA"/>
</dbReference>
<comment type="caution">
    <text evidence="2">The sequence shown here is derived from an EMBL/GenBank/DDBJ whole genome shotgun (WGS) entry which is preliminary data.</text>
</comment>
<feature type="region of interest" description="Disordered" evidence="1">
    <location>
        <begin position="26"/>
        <end position="57"/>
    </location>
</feature>
<keyword evidence="3" id="KW-1185">Reference proteome</keyword>
<gene>
    <name evidence="2" type="ORF">V6N12_051215</name>
</gene>
<protein>
    <submittedName>
        <fullName evidence="2">Uncharacterized protein</fullName>
    </submittedName>
</protein>
<evidence type="ECO:0000313" key="3">
    <source>
        <dbReference type="Proteomes" id="UP001472677"/>
    </source>
</evidence>
<proteinExistence type="predicted"/>
<reference evidence="2 3" key="1">
    <citation type="journal article" date="2024" name="G3 (Bethesda)">
        <title>Genome assembly of Hibiscus sabdariffa L. provides insights into metabolisms of medicinal natural products.</title>
        <authorList>
            <person name="Kim T."/>
        </authorList>
    </citation>
    <scope>NUCLEOTIDE SEQUENCE [LARGE SCALE GENOMIC DNA]</scope>
    <source>
        <strain evidence="2">TK-2024</strain>
        <tissue evidence="2">Old leaves</tissue>
    </source>
</reference>
<accession>A0ABR2GFA1</accession>
<evidence type="ECO:0000313" key="2">
    <source>
        <dbReference type="EMBL" id="KAK8601380.1"/>
    </source>
</evidence>
<dbReference type="Proteomes" id="UP001472677">
    <property type="component" value="Unassembled WGS sequence"/>
</dbReference>
<sequence length="359" mass="39400">MRSPAVPMRSPVIRVVHLNSDVGFLHPDDGAPQGASKPPRDGGPFFGARRTPPDTVGRNLRKKMTPWTGNLDKKLTLRPWPHATLLESVLLIVFGYYGPDRDCWCSVGLPDTGKCGSDRIWCDYNNSLVSESLESPWGYSKLFDGTGLSCGNSHSTSLEPEPLEPTLVHNISQDGAGLRCNCGSDHDRGCSVDLSRSSKALIEKLNLFLAKWGSSHPHGSLLGGNLLKKMSPWDWNLGMERTLRSWSNTAHSAMRGSYVSSPVPEPLEPPLGHNKLNVGADWRCWFSYVISLEIESLEPPSGYKKLLDRAGLRCGCSHDNSPETDPWEPPLGLNKTKEEAGLRWGCGAELTRSGKYGPD</sequence>